<keyword evidence="11" id="KW-1185">Reference proteome</keyword>
<keyword evidence="4" id="KW-0597">Phosphoprotein</keyword>
<evidence type="ECO:0000256" key="7">
    <source>
        <dbReference type="ARBA" id="ARBA00023012"/>
    </source>
</evidence>
<evidence type="ECO:0000256" key="5">
    <source>
        <dbReference type="ARBA" id="ARBA00022679"/>
    </source>
</evidence>
<feature type="transmembrane region" description="Helical" evidence="8">
    <location>
        <begin position="91"/>
        <end position="109"/>
    </location>
</feature>
<dbReference type="InterPro" id="IPR003594">
    <property type="entry name" value="HATPase_dom"/>
</dbReference>
<feature type="domain" description="Histidine kinase" evidence="9">
    <location>
        <begin position="229"/>
        <end position="443"/>
    </location>
</feature>
<accession>A0A498RD78</accession>
<keyword evidence="8" id="KW-0812">Transmembrane</keyword>
<dbReference type="FunFam" id="3.30.565.10:FF:000006">
    <property type="entry name" value="Sensor histidine kinase WalK"/>
    <property type="match status" value="1"/>
</dbReference>
<dbReference type="Proteomes" id="UP000277811">
    <property type="component" value="Unassembled WGS sequence"/>
</dbReference>
<evidence type="ECO:0000256" key="6">
    <source>
        <dbReference type="ARBA" id="ARBA00022777"/>
    </source>
</evidence>
<comment type="subcellular location">
    <subcellularLocation>
        <location evidence="2">Membrane</location>
    </subcellularLocation>
</comment>
<dbReference type="SUPFAM" id="SSF47384">
    <property type="entry name" value="Homodimeric domain of signal transducing histidine kinase"/>
    <property type="match status" value="1"/>
</dbReference>
<protein>
    <recommendedName>
        <fullName evidence="3">histidine kinase</fullName>
        <ecNumber evidence="3">2.7.13.3</ecNumber>
    </recommendedName>
</protein>
<dbReference type="RefSeq" id="WP_122630196.1">
    <property type="nucleotide sequence ID" value="NZ_UPPP01000116.1"/>
</dbReference>
<keyword evidence="7" id="KW-0902">Two-component regulatory system</keyword>
<dbReference type="CDD" id="cd00082">
    <property type="entry name" value="HisKA"/>
    <property type="match status" value="1"/>
</dbReference>
<evidence type="ECO:0000313" key="11">
    <source>
        <dbReference type="Proteomes" id="UP000277811"/>
    </source>
</evidence>
<dbReference type="PANTHER" id="PTHR42878:SF15">
    <property type="entry name" value="BACTERIOPHYTOCHROME"/>
    <property type="match status" value="1"/>
</dbReference>
<feature type="transmembrane region" description="Helical" evidence="8">
    <location>
        <begin position="6"/>
        <end position="26"/>
    </location>
</feature>
<gene>
    <name evidence="10" type="ORF">LUCI_4701</name>
</gene>
<name>A0A498RD78_9FIRM</name>
<comment type="catalytic activity">
    <reaction evidence="1">
        <text>ATP + protein L-histidine = ADP + protein N-phospho-L-histidine.</text>
        <dbReference type="EC" id="2.7.13.3"/>
    </reaction>
</comment>
<dbReference type="GO" id="GO:0000155">
    <property type="term" value="F:phosphorelay sensor kinase activity"/>
    <property type="evidence" value="ECO:0007669"/>
    <property type="project" value="InterPro"/>
</dbReference>
<dbReference type="GO" id="GO:0007234">
    <property type="term" value="P:osmosensory signaling via phosphorelay pathway"/>
    <property type="evidence" value="ECO:0007669"/>
    <property type="project" value="TreeGrafter"/>
</dbReference>
<dbReference type="EC" id="2.7.13.3" evidence="3"/>
<dbReference type="InterPro" id="IPR050351">
    <property type="entry name" value="BphY/WalK/GraS-like"/>
</dbReference>
<dbReference type="PRINTS" id="PR00344">
    <property type="entry name" value="BCTRLSENSOR"/>
</dbReference>
<dbReference type="InterPro" id="IPR004358">
    <property type="entry name" value="Sig_transdc_His_kin-like_C"/>
</dbReference>
<dbReference type="OrthoDB" id="9759232at2"/>
<dbReference type="GO" id="GO:0016020">
    <property type="term" value="C:membrane"/>
    <property type="evidence" value="ECO:0007669"/>
    <property type="project" value="UniProtKB-SubCell"/>
</dbReference>
<dbReference type="AlphaFoldDB" id="A0A498RD78"/>
<dbReference type="PANTHER" id="PTHR42878">
    <property type="entry name" value="TWO-COMPONENT HISTIDINE KINASE"/>
    <property type="match status" value="1"/>
</dbReference>
<keyword evidence="8" id="KW-0472">Membrane</keyword>
<dbReference type="PROSITE" id="PS50109">
    <property type="entry name" value="HIS_KIN"/>
    <property type="match status" value="1"/>
</dbReference>
<dbReference type="Gene3D" id="3.30.565.10">
    <property type="entry name" value="Histidine kinase-like ATPase, C-terminal domain"/>
    <property type="match status" value="1"/>
</dbReference>
<evidence type="ECO:0000313" key="10">
    <source>
        <dbReference type="EMBL" id="VBB09411.1"/>
    </source>
</evidence>
<dbReference type="SUPFAM" id="SSF55874">
    <property type="entry name" value="ATPase domain of HSP90 chaperone/DNA topoisomerase II/histidine kinase"/>
    <property type="match status" value="1"/>
</dbReference>
<feature type="transmembrane region" description="Helical" evidence="8">
    <location>
        <begin position="33"/>
        <end position="53"/>
    </location>
</feature>
<dbReference type="GO" id="GO:0000156">
    <property type="term" value="F:phosphorelay response regulator activity"/>
    <property type="evidence" value="ECO:0007669"/>
    <property type="project" value="TreeGrafter"/>
</dbReference>
<feature type="transmembrane region" description="Helical" evidence="8">
    <location>
        <begin position="115"/>
        <end position="135"/>
    </location>
</feature>
<sequence length="458" mass="52945">MEATYLAVMIGSIIVVLAYVYLYILYRERYMGLWLLSWFIFFGRIILFDYGTFNWKQSAAGLTGFQMVIIINGLIFAWGTYVFIDKTLDKRWLYVAAGTFATGAVFTFWQYPLLYKLLPCLAFASVTCIWIGRIFTHRLQTRGIGNYVTGYALIFWGLLTLFMPYSINIPWLSPWCYLVAGIVRLIIVLGILLVYLEKTRADLVSQEYLQQANFELQQANQELNHFCHSVAHDFKAPLLSINQLASFIVRDYYDQLDRNGQELITYIQSKSAEVVNITDHLLELSRMSEKLLTMESIHLEFLFREVYDELIQIQPERNVAFKLKHLPSIYGDPIMIKILVTNILSNALKYTNKREQALIEVDSVENKNDYIISVRDNGAGFDMSESHRLFMIFERLHSVNEFEGTGIGLVVCQKILKRHHGRAWLTGKVDAGATFSFRFPKDMPKQNENTTANLSYTI</sequence>
<evidence type="ECO:0000256" key="8">
    <source>
        <dbReference type="SAM" id="Phobius"/>
    </source>
</evidence>
<dbReference type="GO" id="GO:0030295">
    <property type="term" value="F:protein kinase activator activity"/>
    <property type="evidence" value="ECO:0007669"/>
    <property type="project" value="TreeGrafter"/>
</dbReference>
<organism evidence="10 11">
    <name type="scientific">Lucifera butyrica</name>
    <dbReference type="NCBI Taxonomy" id="1351585"/>
    <lineage>
        <taxon>Bacteria</taxon>
        <taxon>Bacillati</taxon>
        <taxon>Bacillota</taxon>
        <taxon>Negativicutes</taxon>
        <taxon>Veillonellales</taxon>
        <taxon>Veillonellaceae</taxon>
        <taxon>Lucifera</taxon>
    </lineage>
</organism>
<keyword evidence="5" id="KW-0808">Transferase</keyword>
<evidence type="ECO:0000259" key="9">
    <source>
        <dbReference type="PROSITE" id="PS50109"/>
    </source>
</evidence>
<keyword evidence="8" id="KW-1133">Transmembrane helix</keyword>
<dbReference type="Pfam" id="PF02518">
    <property type="entry name" value="HATPase_c"/>
    <property type="match status" value="1"/>
</dbReference>
<dbReference type="Gene3D" id="1.10.287.130">
    <property type="match status" value="1"/>
</dbReference>
<evidence type="ECO:0000256" key="4">
    <source>
        <dbReference type="ARBA" id="ARBA00022553"/>
    </source>
</evidence>
<evidence type="ECO:0000256" key="3">
    <source>
        <dbReference type="ARBA" id="ARBA00012438"/>
    </source>
</evidence>
<reference evidence="10 11" key="1">
    <citation type="submission" date="2018-06" db="EMBL/GenBank/DDBJ databases">
        <authorList>
            <person name="Strepis N."/>
        </authorList>
    </citation>
    <scope>NUCLEOTIDE SEQUENCE [LARGE SCALE GENOMIC DNA]</scope>
    <source>
        <strain evidence="10">LUCI</strain>
    </source>
</reference>
<feature type="transmembrane region" description="Helical" evidence="8">
    <location>
        <begin position="65"/>
        <end position="84"/>
    </location>
</feature>
<feature type="transmembrane region" description="Helical" evidence="8">
    <location>
        <begin position="177"/>
        <end position="196"/>
    </location>
</feature>
<dbReference type="SMART" id="SM00387">
    <property type="entry name" value="HATPase_c"/>
    <property type="match status" value="1"/>
</dbReference>
<feature type="transmembrane region" description="Helical" evidence="8">
    <location>
        <begin position="147"/>
        <end position="165"/>
    </location>
</feature>
<proteinExistence type="predicted"/>
<dbReference type="InterPro" id="IPR005467">
    <property type="entry name" value="His_kinase_dom"/>
</dbReference>
<keyword evidence="6" id="KW-0418">Kinase</keyword>
<dbReference type="InterPro" id="IPR036890">
    <property type="entry name" value="HATPase_C_sf"/>
</dbReference>
<dbReference type="EMBL" id="UPPP01000116">
    <property type="protein sequence ID" value="VBB09411.1"/>
    <property type="molecule type" value="Genomic_DNA"/>
</dbReference>
<evidence type="ECO:0000256" key="1">
    <source>
        <dbReference type="ARBA" id="ARBA00000085"/>
    </source>
</evidence>
<dbReference type="InterPro" id="IPR036097">
    <property type="entry name" value="HisK_dim/P_sf"/>
</dbReference>
<evidence type="ECO:0000256" key="2">
    <source>
        <dbReference type="ARBA" id="ARBA00004370"/>
    </source>
</evidence>
<dbReference type="InterPro" id="IPR003661">
    <property type="entry name" value="HisK_dim/P_dom"/>
</dbReference>